<evidence type="ECO:0000313" key="6">
    <source>
        <dbReference type="Proteomes" id="UP000019484"/>
    </source>
</evidence>
<organism evidence="5 6">
    <name type="scientific">Capronia coronata CBS 617.96</name>
    <dbReference type="NCBI Taxonomy" id="1182541"/>
    <lineage>
        <taxon>Eukaryota</taxon>
        <taxon>Fungi</taxon>
        <taxon>Dikarya</taxon>
        <taxon>Ascomycota</taxon>
        <taxon>Pezizomycotina</taxon>
        <taxon>Eurotiomycetes</taxon>
        <taxon>Chaetothyriomycetidae</taxon>
        <taxon>Chaetothyriales</taxon>
        <taxon>Herpotrichiellaceae</taxon>
        <taxon>Capronia</taxon>
    </lineage>
</organism>
<evidence type="ECO:0000313" key="5">
    <source>
        <dbReference type="EMBL" id="EXJ96297.1"/>
    </source>
</evidence>
<dbReference type="AlphaFoldDB" id="W9YTR1"/>
<dbReference type="InterPro" id="IPR011650">
    <property type="entry name" value="Peptidase_M20_dimer"/>
</dbReference>
<sequence>MGHFLVQYLQARGYTTEKIGLPNSPNRFNVYAYLGGQRKTRVCLTAHMDTVPPHILFRIEGDTIFGRGTNDDKGPMAAQIMAVEELRAAGDIRARGDVAFLFVVGEEAGGPGMLEMGPWSTTMGLSWESIVFAEPTESKLAQGHKGHMVFRLDVQGVACHSGYPELGRSAIATMLAVLQERYENVYSSFSSSSFNLPWWTQLSAS</sequence>
<dbReference type="GO" id="GO:0016787">
    <property type="term" value="F:hydrolase activity"/>
    <property type="evidence" value="ECO:0007669"/>
    <property type="project" value="UniProtKB-KW"/>
</dbReference>
<dbReference type="InterPro" id="IPR002933">
    <property type="entry name" value="Peptidase_M20"/>
</dbReference>
<dbReference type="EMBL" id="AMWN01000001">
    <property type="protein sequence ID" value="EXJ96297.1"/>
    <property type="molecule type" value="Genomic_DNA"/>
</dbReference>
<evidence type="ECO:0000256" key="1">
    <source>
        <dbReference type="ARBA" id="ARBA00006247"/>
    </source>
</evidence>
<dbReference type="Proteomes" id="UP000019484">
    <property type="component" value="Unassembled WGS sequence"/>
</dbReference>
<dbReference type="RefSeq" id="XP_007720526.1">
    <property type="nucleotide sequence ID" value="XM_007722336.1"/>
</dbReference>
<dbReference type="SUPFAM" id="SSF53187">
    <property type="entry name" value="Zn-dependent exopeptidases"/>
    <property type="match status" value="1"/>
</dbReference>
<feature type="domain" description="Peptidase M20 dimerisation" evidence="4">
    <location>
        <begin position="143"/>
        <end position="183"/>
    </location>
</feature>
<keyword evidence="3" id="KW-0862">Zinc</keyword>
<reference evidence="5 6" key="1">
    <citation type="submission" date="2013-03" db="EMBL/GenBank/DDBJ databases">
        <title>The Genome Sequence of Capronia coronata CBS 617.96.</title>
        <authorList>
            <consortium name="The Broad Institute Genomics Platform"/>
            <person name="Cuomo C."/>
            <person name="de Hoog S."/>
            <person name="Gorbushina A."/>
            <person name="Walker B."/>
            <person name="Young S.K."/>
            <person name="Zeng Q."/>
            <person name="Gargeya S."/>
            <person name="Fitzgerald M."/>
            <person name="Haas B."/>
            <person name="Abouelleil A."/>
            <person name="Allen A.W."/>
            <person name="Alvarado L."/>
            <person name="Arachchi H.M."/>
            <person name="Berlin A.M."/>
            <person name="Chapman S.B."/>
            <person name="Gainer-Dewar J."/>
            <person name="Goldberg J."/>
            <person name="Griggs A."/>
            <person name="Gujja S."/>
            <person name="Hansen M."/>
            <person name="Howarth C."/>
            <person name="Imamovic A."/>
            <person name="Ireland A."/>
            <person name="Larimer J."/>
            <person name="McCowan C."/>
            <person name="Murphy C."/>
            <person name="Pearson M."/>
            <person name="Poon T.W."/>
            <person name="Priest M."/>
            <person name="Roberts A."/>
            <person name="Saif S."/>
            <person name="Shea T."/>
            <person name="Sisk P."/>
            <person name="Sykes S."/>
            <person name="Wortman J."/>
            <person name="Nusbaum C."/>
            <person name="Birren B."/>
        </authorList>
    </citation>
    <scope>NUCLEOTIDE SEQUENCE [LARGE SCALE GENOMIC DNA]</scope>
    <source>
        <strain evidence="5 6">CBS 617.96</strain>
    </source>
</reference>
<dbReference type="eggNOG" id="KOG2275">
    <property type="taxonomic scope" value="Eukaryota"/>
</dbReference>
<evidence type="ECO:0000256" key="2">
    <source>
        <dbReference type="ARBA" id="ARBA00022801"/>
    </source>
</evidence>
<dbReference type="GeneID" id="19156325"/>
<dbReference type="PANTHER" id="PTHR43808:SF14">
    <property type="entry name" value="PUTATIVE-RELATED"/>
    <property type="match status" value="1"/>
</dbReference>
<gene>
    <name evidence="5" type="ORF">A1O1_01423</name>
</gene>
<protein>
    <recommendedName>
        <fullName evidence="4">Peptidase M20 dimerisation domain-containing protein</fullName>
    </recommendedName>
</protein>
<dbReference type="Pfam" id="PF01546">
    <property type="entry name" value="Peptidase_M20"/>
    <property type="match status" value="1"/>
</dbReference>
<comment type="similarity">
    <text evidence="1">Belongs to the peptidase M20A family.</text>
</comment>
<name>W9YTR1_9EURO</name>
<evidence type="ECO:0000256" key="3">
    <source>
        <dbReference type="ARBA" id="ARBA00022833"/>
    </source>
</evidence>
<dbReference type="Pfam" id="PF07687">
    <property type="entry name" value="M20_dimer"/>
    <property type="match status" value="1"/>
</dbReference>
<keyword evidence="6" id="KW-1185">Reference proteome</keyword>
<keyword evidence="2" id="KW-0378">Hydrolase</keyword>
<dbReference type="OrthoDB" id="3064516at2759"/>
<dbReference type="InterPro" id="IPR050072">
    <property type="entry name" value="Peptidase_M20A"/>
</dbReference>
<dbReference type="Gene3D" id="3.40.630.10">
    <property type="entry name" value="Zn peptidases"/>
    <property type="match status" value="1"/>
</dbReference>
<dbReference type="Gene3D" id="3.30.70.360">
    <property type="match status" value="1"/>
</dbReference>
<dbReference type="PROSITE" id="PS00759">
    <property type="entry name" value="ARGE_DAPE_CPG2_2"/>
    <property type="match status" value="1"/>
</dbReference>
<accession>W9YTR1</accession>
<evidence type="ECO:0000259" key="4">
    <source>
        <dbReference type="Pfam" id="PF07687"/>
    </source>
</evidence>
<proteinExistence type="inferred from homology"/>
<dbReference type="STRING" id="1182541.W9YTR1"/>
<dbReference type="HOGENOM" id="CLU_1337352_0_0_1"/>
<dbReference type="PANTHER" id="PTHR43808">
    <property type="entry name" value="ACETYLORNITHINE DEACETYLASE"/>
    <property type="match status" value="1"/>
</dbReference>
<dbReference type="InterPro" id="IPR001261">
    <property type="entry name" value="ArgE/DapE_CS"/>
</dbReference>
<comment type="caution">
    <text evidence="5">The sequence shown here is derived from an EMBL/GenBank/DDBJ whole genome shotgun (WGS) entry which is preliminary data.</text>
</comment>